<comment type="caution">
    <text evidence="2">The sequence shown here is derived from an EMBL/GenBank/DDBJ whole genome shotgun (WGS) entry which is preliminary data.</text>
</comment>
<evidence type="ECO:0000313" key="3">
    <source>
        <dbReference type="Proteomes" id="UP001220964"/>
    </source>
</evidence>
<dbReference type="AlphaFoldDB" id="A0AAE3TAG1"/>
<dbReference type="InterPro" id="IPR002731">
    <property type="entry name" value="ATPase_BadF"/>
</dbReference>
<dbReference type="Pfam" id="PF01869">
    <property type="entry name" value="BcrAD_BadFG"/>
    <property type="match status" value="1"/>
</dbReference>
<name>A0AAE3TAG1_9RHOB</name>
<dbReference type="CDD" id="cd24082">
    <property type="entry name" value="ASKHA_NBD_GspK-like"/>
    <property type="match status" value="1"/>
</dbReference>
<proteinExistence type="predicted"/>
<evidence type="ECO:0000259" key="1">
    <source>
        <dbReference type="Pfam" id="PF01869"/>
    </source>
</evidence>
<dbReference type="Gene3D" id="3.30.420.40">
    <property type="match status" value="2"/>
</dbReference>
<sequence length="292" mass="29605">MTGRPDIIVAIDGGGSGCRVALCTADGTRIAQAEGAAANVASDFDAAVGHLAATLETARAQAGLAPADLRRAPAWAGLAGAIEPAICARVAAALPLDDVHVSDDRPTTMAGALGGADGCLAAAGTGSFFGRQVDGRHRFVGGWGLQLGDQASGAWLGRKLLSAVVDWQDGLRPQTPLLEETFAGFRTPAEVAYFSLRATPTDYAAFAPRIVAAAGQGDALGRSLMQEGADWIARCLHALGAEAGETVCLTGGMGPHYAGYLPADLTAALIPPRGTPLDGAILLAADRARRAA</sequence>
<feature type="domain" description="ATPase BadF/BadG/BcrA/BcrD type" evidence="1">
    <location>
        <begin position="11"/>
        <end position="253"/>
    </location>
</feature>
<dbReference type="SUPFAM" id="SSF53067">
    <property type="entry name" value="Actin-like ATPase domain"/>
    <property type="match status" value="2"/>
</dbReference>
<keyword evidence="3" id="KW-1185">Reference proteome</keyword>
<dbReference type="InterPro" id="IPR043129">
    <property type="entry name" value="ATPase_NBD"/>
</dbReference>
<dbReference type="EMBL" id="JARGYC010000030">
    <property type="protein sequence ID" value="MDF0601585.1"/>
    <property type="molecule type" value="Genomic_DNA"/>
</dbReference>
<dbReference type="InterPro" id="IPR052519">
    <property type="entry name" value="Euk-type_GlcNAc_Kinase"/>
</dbReference>
<accession>A0AAE3TAG1</accession>
<dbReference type="PANTHER" id="PTHR43190:SF3">
    <property type="entry name" value="N-ACETYL-D-GLUCOSAMINE KINASE"/>
    <property type="match status" value="1"/>
</dbReference>
<reference evidence="2" key="1">
    <citation type="submission" date="2023-03" db="EMBL/GenBank/DDBJ databases">
        <title>Multiphase analysis and comparison of six strains from genera Psychromarinibacter, Lutimaribacter, and Maritimibacter, including a novel species: Psychromarinibacter sediminicola sp. nov.</title>
        <authorList>
            <person name="Wang Y.-H."/>
            <person name="Ye M.-Q."/>
            <person name="Du Z.-J."/>
        </authorList>
    </citation>
    <scope>NUCLEOTIDE SEQUENCE</scope>
    <source>
        <strain evidence="2">C21-152</strain>
    </source>
</reference>
<protein>
    <submittedName>
        <fullName evidence="2">BadF/BadG/BcrA/BcrD ATPase family protein</fullName>
    </submittedName>
</protein>
<dbReference type="Proteomes" id="UP001220964">
    <property type="component" value="Unassembled WGS sequence"/>
</dbReference>
<dbReference type="RefSeq" id="WP_275567726.1">
    <property type="nucleotide sequence ID" value="NZ_JARGYC010000030.1"/>
</dbReference>
<organism evidence="2 3">
    <name type="scientific">Psychromarinibacter sediminicola</name>
    <dbReference type="NCBI Taxonomy" id="3033385"/>
    <lineage>
        <taxon>Bacteria</taxon>
        <taxon>Pseudomonadati</taxon>
        <taxon>Pseudomonadota</taxon>
        <taxon>Alphaproteobacteria</taxon>
        <taxon>Rhodobacterales</taxon>
        <taxon>Paracoccaceae</taxon>
        <taxon>Psychromarinibacter</taxon>
    </lineage>
</organism>
<gene>
    <name evidence="2" type="ORF">P1J78_12640</name>
</gene>
<dbReference type="PANTHER" id="PTHR43190">
    <property type="entry name" value="N-ACETYL-D-GLUCOSAMINE KINASE"/>
    <property type="match status" value="1"/>
</dbReference>
<evidence type="ECO:0000313" key="2">
    <source>
        <dbReference type="EMBL" id="MDF0601585.1"/>
    </source>
</evidence>